<keyword evidence="1" id="KW-0238">DNA-binding</keyword>
<dbReference type="Pfam" id="PF00498">
    <property type="entry name" value="FHA"/>
    <property type="match status" value="1"/>
</dbReference>
<evidence type="ECO:0000313" key="4">
    <source>
        <dbReference type="EMBL" id="CDH55546.1"/>
    </source>
</evidence>
<feature type="domain" description="FHA" evidence="3">
    <location>
        <begin position="84"/>
        <end position="136"/>
    </location>
</feature>
<evidence type="ECO:0000259" key="3">
    <source>
        <dbReference type="PROSITE" id="PS50006"/>
    </source>
</evidence>
<dbReference type="GO" id="GO:0006357">
    <property type="term" value="P:regulation of transcription by RNA polymerase II"/>
    <property type="evidence" value="ECO:0007669"/>
    <property type="project" value="UniProtKB-ARBA"/>
</dbReference>
<reference evidence="4" key="1">
    <citation type="submission" date="2013-08" db="EMBL/GenBank/DDBJ databases">
        <title>Gene expansion shapes genome architecture in the human pathogen Lichtheimia corymbifera: an evolutionary genomics analysis in the ancient terrestrial Mucorales (Mucoromycotina).</title>
        <authorList>
            <person name="Schwartze V.U."/>
            <person name="Winter S."/>
            <person name="Shelest E."/>
            <person name="Marcet-Houben M."/>
            <person name="Horn F."/>
            <person name="Wehner S."/>
            <person name="Hoffmann K."/>
            <person name="Riege K."/>
            <person name="Sammeth M."/>
            <person name="Nowrousian M."/>
            <person name="Valiante V."/>
            <person name="Linde J."/>
            <person name="Jacobsen I.D."/>
            <person name="Marz M."/>
            <person name="Brakhage A.A."/>
            <person name="Gabaldon T."/>
            <person name="Bocker S."/>
            <person name="Voigt K."/>
        </authorList>
    </citation>
    <scope>NUCLEOTIDE SEQUENCE [LARGE SCALE GENOMIC DNA]</scope>
    <source>
        <strain evidence="4">FSU 9682</strain>
    </source>
</reference>
<dbReference type="GO" id="GO:0043565">
    <property type="term" value="F:sequence-specific DNA binding"/>
    <property type="evidence" value="ECO:0007669"/>
    <property type="project" value="InterPro"/>
</dbReference>
<dbReference type="OrthoDB" id="5348546at2759"/>
<dbReference type="SUPFAM" id="SSF49879">
    <property type="entry name" value="SMAD/FHA domain"/>
    <property type="match status" value="1"/>
</dbReference>
<feature type="region of interest" description="Disordered" evidence="2">
    <location>
        <begin position="172"/>
        <end position="225"/>
    </location>
</feature>
<keyword evidence="5" id="KW-1185">Reference proteome</keyword>
<organism evidence="4 5">
    <name type="scientific">Lichtheimia corymbifera JMRC:FSU:9682</name>
    <dbReference type="NCBI Taxonomy" id="1263082"/>
    <lineage>
        <taxon>Eukaryota</taxon>
        <taxon>Fungi</taxon>
        <taxon>Fungi incertae sedis</taxon>
        <taxon>Mucoromycota</taxon>
        <taxon>Mucoromycotina</taxon>
        <taxon>Mucoromycetes</taxon>
        <taxon>Mucorales</taxon>
        <taxon>Lichtheimiaceae</taxon>
        <taxon>Lichtheimia</taxon>
    </lineage>
</organism>
<feature type="region of interest" description="Disordered" evidence="2">
    <location>
        <begin position="415"/>
        <end position="452"/>
    </location>
</feature>
<dbReference type="InterPro" id="IPR001766">
    <property type="entry name" value="Fork_head_dom"/>
</dbReference>
<dbReference type="Gene3D" id="1.10.10.10">
    <property type="entry name" value="Winged helix-like DNA-binding domain superfamily/Winged helix DNA-binding domain"/>
    <property type="match status" value="1"/>
</dbReference>
<feature type="region of interest" description="Disordered" evidence="2">
    <location>
        <begin position="238"/>
        <end position="294"/>
    </location>
</feature>
<dbReference type="Proteomes" id="UP000027586">
    <property type="component" value="Unassembled WGS sequence"/>
</dbReference>
<dbReference type="PROSITE" id="PS50006">
    <property type="entry name" value="FHA_DOMAIN"/>
    <property type="match status" value="1"/>
</dbReference>
<dbReference type="InterPro" id="IPR000253">
    <property type="entry name" value="FHA_dom"/>
</dbReference>
<feature type="compositionally biased region" description="Basic and acidic residues" evidence="2">
    <location>
        <begin position="29"/>
        <end position="38"/>
    </location>
</feature>
<dbReference type="VEuPathDB" id="FungiDB:LCOR_06681.1"/>
<dbReference type="CDD" id="cd22699">
    <property type="entry name" value="FHA_PLM2-like"/>
    <property type="match status" value="1"/>
</dbReference>
<dbReference type="InterPro" id="IPR036390">
    <property type="entry name" value="WH_DNA-bd_sf"/>
</dbReference>
<dbReference type="SUPFAM" id="SSF46785">
    <property type="entry name" value="Winged helix' DNA-binding domain"/>
    <property type="match status" value="1"/>
</dbReference>
<dbReference type="AlphaFoldDB" id="A0A068S2W4"/>
<evidence type="ECO:0000313" key="5">
    <source>
        <dbReference type="Proteomes" id="UP000027586"/>
    </source>
</evidence>
<dbReference type="InterPro" id="IPR008984">
    <property type="entry name" value="SMAD_FHA_dom_sf"/>
</dbReference>
<proteinExistence type="predicted"/>
<comment type="caution">
    <text evidence="4">The sequence shown here is derived from an EMBL/GenBank/DDBJ whole genome shotgun (WGS) entry which is preliminary data.</text>
</comment>
<evidence type="ECO:0000256" key="1">
    <source>
        <dbReference type="ARBA" id="ARBA00023125"/>
    </source>
</evidence>
<feature type="compositionally biased region" description="Basic and acidic residues" evidence="2">
    <location>
        <begin position="254"/>
        <end position="290"/>
    </location>
</feature>
<protein>
    <recommendedName>
        <fullName evidence="3">FHA domain-containing protein</fullName>
    </recommendedName>
</protein>
<evidence type="ECO:0000256" key="2">
    <source>
        <dbReference type="SAM" id="MobiDB-lite"/>
    </source>
</evidence>
<accession>A0A068S2W4</accession>
<feature type="compositionally biased region" description="Polar residues" evidence="2">
    <location>
        <begin position="1"/>
        <end position="21"/>
    </location>
</feature>
<feature type="compositionally biased region" description="Basic and acidic residues" evidence="2">
    <location>
        <begin position="190"/>
        <end position="205"/>
    </location>
</feature>
<feature type="region of interest" description="Disordered" evidence="2">
    <location>
        <begin position="1"/>
        <end position="58"/>
    </location>
</feature>
<dbReference type="Gene3D" id="2.60.200.20">
    <property type="match status" value="1"/>
</dbReference>
<dbReference type="Pfam" id="PF00250">
    <property type="entry name" value="Forkhead"/>
    <property type="match status" value="1"/>
</dbReference>
<gene>
    <name evidence="4" type="ORF">LCOR_06681.1</name>
</gene>
<sequence length="452" mass="52031">MENQASPWSSPTRAPSQQVNQCYMAPDSPVEKQQHFSSDDLVDTSRLNPNDEENYDEEQQRVDVVFQQRPTKQPIILLGGTEPITIGRGSDATIKIGKRNRQISRIHARIEFKSDINRYEFVVVGLNGAMVDNVIYRQHERIELEDGANINILGSKITFMYPDLGMLFPDNNSNNKELHNQHRPLSPPPSDEKERVVEQKPVIDDDVKEEEPVSLINKHDNIESTEDVAACEQKDVDIVNTTPPPQLPSSSVDVDMKKEDEEQQQEEEKPQLNEKRKVGQVEIEENKENEENNENDGIDFAEIIIDALVFSRKSSMPISDICSRIMSTHPMYRSQPREMWKERIQKVLKEKPFFGEIVRKGKTADGSPKENLYYYNSEADPVEWRRAEYTHVGRSARKCTLQDKQYFWKIPPKLGRNRHSYVPPPSKAYEQEKREAKKAKTPMAALTNKTNA</sequence>
<dbReference type="EMBL" id="CBTN010000030">
    <property type="protein sequence ID" value="CDH55546.1"/>
    <property type="molecule type" value="Genomic_DNA"/>
</dbReference>
<dbReference type="InterPro" id="IPR036388">
    <property type="entry name" value="WH-like_DNA-bd_sf"/>
</dbReference>
<dbReference type="GO" id="GO:0003700">
    <property type="term" value="F:DNA-binding transcription factor activity"/>
    <property type="evidence" value="ECO:0007669"/>
    <property type="project" value="InterPro"/>
</dbReference>
<name>A0A068S2W4_9FUNG</name>
<dbReference type="STRING" id="1263082.A0A068S2W4"/>